<organism evidence="2 3">
    <name type="scientific">Marinomonas profundi</name>
    <dbReference type="NCBI Taxonomy" id="2726122"/>
    <lineage>
        <taxon>Bacteria</taxon>
        <taxon>Pseudomonadati</taxon>
        <taxon>Pseudomonadota</taxon>
        <taxon>Gammaproteobacteria</taxon>
        <taxon>Oceanospirillales</taxon>
        <taxon>Oceanospirillaceae</taxon>
        <taxon>Marinomonas</taxon>
    </lineage>
</organism>
<dbReference type="AlphaFoldDB" id="A0A847QW45"/>
<evidence type="ECO:0000313" key="3">
    <source>
        <dbReference type="Proteomes" id="UP000586067"/>
    </source>
</evidence>
<gene>
    <name evidence="2" type="ORF">HGG82_01060</name>
</gene>
<dbReference type="InterPro" id="IPR008407">
    <property type="entry name" value="Brnchd-chn_aa_trnsp_AzlD"/>
</dbReference>
<evidence type="ECO:0000313" key="2">
    <source>
        <dbReference type="EMBL" id="NLQ16209.1"/>
    </source>
</evidence>
<dbReference type="RefSeq" id="WP_168822188.1">
    <property type="nucleotide sequence ID" value="NZ_CP073013.1"/>
</dbReference>
<name>A0A847QW45_9GAMM</name>
<evidence type="ECO:0000256" key="1">
    <source>
        <dbReference type="SAM" id="Phobius"/>
    </source>
</evidence>
<feature type="transmembrane region" description="Helical" evidence="1">
    <location>
        <begin position="46"/>
        <end position="64"/>
    </location>
</feature>
<dbReference type="Proteomes" id="UP000586067">
    <property type="component" value="Unassembled WGS sequence"/>
</dbReference>
<keyword evidence="3" id="KW-1185">Reference proteome</keyword>
<feature type="transmembrane region" description="Helical" evidence="1">
    <location>
        <begin position="6"/>
        <end position="26"/>
    </location>
</feature>
<dbReference type="Pfam" id="PF05437">
    <property type="entry name" value="AzlD"/>
    <property type="match status" value="1"/>
</dbReference>
<accession>A0A847QW45</accession>
<feature type="transmembrane region" description="Helical" evidence="1">
    <location>
        <begin position="70"/>
        <end position="88"/>
    </location>
</feature>
<keyword evidence="1" id="KW-0472">Membrane</keyword>
<protein>
    <submittedName>
        <fullName evidence="2">AzlD domain-containing protein</fullName>
    </submittedName>
</protein>
<reference evidence="2 3" key="1">
    <citation type="submission" date="2020-04" db="EMBL/GenBank/DDBJ databases">
        <title>Marinomonas sp. M1K-6 isolated from the deep seawater of the Mariana Trench.</title>
        <authorList>
            <person name="Li Y."/>
        </authorList>
    </citation>
    <scope>NUCLEOTIDE SEQUENCE [LARGE SCALE GENOMIC DNA]</scope>
    <source>
        <strain evidence="2 3">M1K-6</strain>
    </source>
</reference>
<proteinExistence type="predicted"/>
<keyword evidence="1" id="KW-1133">Transmembrane helix</keyword>
<comment type="caution">
    <text evidence="2">The sequence shown here is derived from an EMBL/GenBank/DDBJ whole genome shotgun (WGS) entry which is preliminary data.</text>
</comment>
<dbReference type="EMBL" id="JABAEK010000001">
    <property type="protein sequence ID" value="NLQ16209.1"/>
    <property type="molecule type" value="Genomic_DNA"/>
</dbReference>
<sequence>MDYSMWIALFSIAVGTYLIRLLPYLWMKQKLTKSQREDSIATMPTWLTVLGPTMIAAMFGTSLVPANLDTLSWIATLIGTLTTFLVWTQTRSMGWPILCGVIAFGIIKLCF</sequence>
<keyword evidence="1" id="KW-0812">Transmembrane</keyword>